<reference evidence="2 3" key="1">
    <citation type="submission" date="2022-09" db="EMBL/GenBank/DDBJ databases">
        <authorList>
            <person name="Palmer J.M."/>
        </authorList>
    </citation>
    <scope>NUCLEOTIDE SEQUENCE [LARGE SCALE GENOMIC DNA]</scope>
    <source>
        <strain evidence="2 3">DSM 7382</strain>
    </source>
</reference>
<name>A0AAW0FLH8_9APHY</name>
<feature type="region of interest" description="Disordered" evidence="1">
    <location>
        <begin position="59"/>
        <end position="100"/>
    </location>
</feature>
<accession>A0AAW0FLH8</accession>
<evidence type="ECO:0000256" key="1">
    <source>
        <dbReference type="SAM" id="MobiDB-lite"/>
    </source>
</evidence>
<organism evidence="2 3">
    <name type="scientific">Cerrena zonata</name>
    <dbReference type="NCBI Taxonomy" id="2478898"/>
    <lineage>
        <taxon>Eukaryota</taxon>
        <taxon>Fungi</taxon>
        <taxon>Dikarya</taxon>
        <taxon>Basidiomycota</taxon>
        <taxon>Agaricomycotina</taxon>
        <taxon>Agaricomycetes</taxon>
        <taxon>Polyporales</taxon>
        <taxon>Cerrenaceae</taxon>
        <taxon>Cerrena</taxon>
    </lineage>
</organism>
<dbReference type="AlphaFoldDB" id="A0AAW0FLH8"/>
<evidence type="ECO:0000313" key="3">
    <source>
        <dbReference type="Proteomes" id="UP001385951"/>
    </source>
</evidence>
<gene>
    <name evidence="2" type="ORF">QCA50_017023</name>
</gene>
<sequence length="100" mass="11653">MISIKINQEQFFNQFDNLIKDLESNNVNLNALFNPHHHHQSRSISRANSRYEDIEKQEVVEIDNQSQVNNEVDSSDDDEEDLDFDDDDDDNQSQNSALLT</sequence>
<keyword evidence="3" id="KW-1185">Reference proteome</keyword>
<dbReference type="Proteomes" id="UP001385951">
    <property type="component" value="Unassembled WGS sequence"/>
</dbReference>
<proteinExistence type="predicted"/>
<comment type="caution">
    <text evidence="2">The sequence shown here is derived from an EMBL/GenBank/DDBJ whole genome shotgun (WGS) entry which is preliminary data.</text>
</comment>
<feature type="compositionally biased region" description="Acidic residues" evidence="1">
    <location>
        <begin position="73"/>
        <end position="91"/>
    </location>
</feature>
<evidence type="ECO:0000313" key="2">
    <source>
        <dbReference type="EMBL" id="KAK7679865.1"/>
    </source>
</evidence>
<protein>
    <submittedName>
        <fullName evidence="2">Uncharacterized protein</fullName>
    </submittedName>
</protein>
<dbReference type="EMBL" id="JASBNA010000054">
    <property type="protein sequence ID" value="KAK7679865.1"/>
    <property type="molecule type" value="Genomic_DNA"/>
</dbReference>